<organism evidence="1">
    <name type="scientific">hydrothermal vent metagenome</name>
    <dbReference type="NCBI Taxonomy" id="652676"/>
    <lineage>
        <taxon>unclassified sequences</taxon>
        <taxon>metagenomes</taxon>
        <taxon>ecological metagenomes</taxon>
    </lineage>
</organism>
<proteinExistence type="predicted"/>
<name>A0A1W1CSV7_9ZZZZ</name>
<gene>
    <name evidence="1" type="ORF">MNB_SM-6-1083</name>
</gene>
<dbReference type="AlphaFoldDB" id="A0A1W1CSV7"/>
<accession>A0A1W1CSV7</accession>
<reference evidence="1" key="1">
    <citation type="submission" date="2016-10" db="EMBL/GenBank/DDBJ databases">
        <authorList>
            <person name="de Groot N.N."/>
        </authorList>
    </citation>
    <scope>NUCLEOTIDE SEQUENCE</scope>
</reference>
<evidence type="ECO:0000313" key="1">
    <source>
        <dbReference type="EMBL" id="SFV68960.1"/>
    </source>
</evidence>
<protein>
    <submittedName>
        <fullName evidence="1">Uncharacterized protein</fullName>
    </submittedName>
</protein>
<dbReference type="EMBL" id="FPHK01000127">
    <property type="protein sequence ID" value="SFV68960.1"/>
    <property type="molecule type" value="Genomic_DNA"/>
</dbReference>
<sequence>MKAMAKTMMAQIGLLHNAEEIRHQKIINLMLGILLEI</sequence>